<evidence type="ECO:0000313" key="7">
    <source>
        <dbReference type="EMBL" id="NRT56827.1"/>
    </source>
</evidence>
<dbReference type="Proteomes" id="UP001516061">
    <property type="component" value="Unassembled WGS sequence"/>
</dbReference>
<feature type="transmembrane region" description="Helical" evidence="6">
    <location>
        <begin position="45"/>
        <end position="65"/>
    </location>
</feature>
<organism evidence="7 8">
    <name type="scientific">Sphaerotilus uruguayifluvii</name>
    <dbReference type="NCBI Taxonomy" id="2735897"/>
    <lineage>
        <taxon>Bacteria</taxon>
        <taxon>Pseudomonadati</taxon>
        <taxon>Pseudomonadota</taxon>
        <taxon>Betaproteobacteria</taxon>
        <taxon>Burkholderiales</taxon>
        <taxon>Sphaerotilaceae</taxon>
        <taxon>Sphaerotilus</taxon>
    </lineage>
</organism>
<dbReference type="RefSeq" id="WP_173805842.1">
    <property type="nucleotide sequence ID" value="NZ_JABSNM010000010.1"/>
</dbReference>
<dbReference type="InterPro" id="IPR022301">
    <property type="entry name" value="Integral_membrane_YjbE"/>
</dbReference>
<protein>
    <submittedName>
        <fullName evidence="7">YjbE family integral membrane protein</fullName>
    </submittedName>
</protein>
<reference evidence="7 8" key="1">
    <citation type="submission" date="2020-05" db="EMBL/GenBank/DDBJ databases">
        <title>Genomic Encyclopedia of Type Strains, Phase IV (KMG-V): Genome sequencing to study the core and pangenomes of soil and plant-associated prokaryotes.</title>
        <authorList>
            <person name="Whitman W."/>
        </authorList>
    </citation>
    <scope>NUCLEOTIDE SEQUENCE [LARGE SCALE GENOMIC DNA]</scope>
    <source>
        <strain evidence="7 8">C29</strain>
    </source>
</reference>
<comment type="similarity">
    <text evidence="2">Belongs to the TerC family.</text>
</comment>
<keyword evidence="4 6" id="KW-1133">Transmembrane helix</keyword>
<accession>A0ABX2G6I6</accession>
<keyword evidence="5 6" id="KW-0472">Membrane</keyword>
<dbReference type="PANTHER" id="PTHR30238">
    <property type="entry name" value="MEMBRANE BOUND PREDICTED REDOX MODULATOR"/>
    <property type="match status" value="1"/>
</dbReference>
<evidence type="ECO:0000256" key="6">
    <source>
        <dbReference type="SAM" id="Phobius"/>
    </source>
</evidence>
<feature type="transmembrane region" description="Helical" evidence="6">
    <location>
        <begin position="6"/>
        <end position="33"/>
    </location>
</feature>
<evidence type="ECO:0000256" key="5">
    <source>
        <dbReference type="ARBA" id="ARBA00023136"/>
    </source>
</evidence>
<keyword evidence="8" id="KW-1185">Reference proteome</keyword>
<feature type="transmembrane region" description="Helical" evidence="6">
    <location>
        <begin position="199"/>
        <end position="221"/>
    </location>
</feature>
<evidence type="ECO:0000256" key="1">
    <source>
        <dbReference type="ARBA" id="ARBA00004141"/>
    </source>
</evidence>
<dbReference type="InterPro" id="IPR005496">
    <property type="entry name" value="Integral_membrane_TerC"/>
</dbReference>
<dbReference type="PANTHER" id="PTHR30238:SF4">
    <property type="entry name" value="SLL1022 PROTEIN"/>
    <property type="match status" value="1"/>
</dbReference>
<keyword evidence="3 6" id="KW-0812">Transmembrane</keyword>
<dbReference type="EMBL" id="JABSNM010000010">
    <property type="protein sequence ID" value="NRT56827.1"/>
    <property type="molecule type" value="Genomic_DNA"/>
</dbReference>
<evidence type="ECO:0000313" key="8">
    <source>
        <dbReference type="Proteomes" id="UP001516061"/>
    </source>
</evidence>
<name>A0ABX2G6I6_9BURK</name>
<gene>
    <name evidence="7" type="ORF">HNQ01_002574</name>
</gene>
<dbReference type="NCBIfam" id="TIGR03717">
    <property type="entry name" value="R_switched_YjbE"/>
    <property type="match status" value="1"/>
</dbReference>
<evidence type="ECO:0000256" key="4">
    <source>
        <dbReference type="ARBA" id="ARBA00022989"/>
    </source>
</evidence>
<feature type="transmembrane region" description="Helical" evidence="6">
    <location>
        <begin position="136"/>
        <end position="155"/>
    </location>
</feature>
<comment type="caution">
    <text evidence="7">The sequence shown here is derived from an EMBL/GenBank/DDBJ whole genome shotgun (WGS) entry which is preliminary data.</text>
</comment>
<sequence>MNLADSTFWIALLKIIWVNILLSGDNAVVIALAARNLPPKQQRMAILGGSGAAIVLRVVLTIFAVQMLQYPYLKLVGSVLLGWVGVQLLAGGDDDGDIKASDSIMTAIRTILIADLVMSLDNVIAVAAAADTAPVEFRMVLLVLGLGLSIPLIIFGSTMLLKLMERFPVIITLGAALLGFVAGEMALSDPSLSRWEGSLHAVAIPFSLACAAIVVGIGMFLGRRARSETIAG</sequence>
<evidence type="ECO:0000256" key="3">
    <source>
        <dbReference type="ARBA" id="ARBA00022692"/>
    </source>
</evidence>
<dbReference type="Pfam" id="PF03741">
    <property type="entry name" value="TerC"/>
    <property type="match status" value="1"/>
</dbReference>
<feature type="transmembrane region" description="Helical" evidence="6">
    <location>
        <begin position="167"/>
        <end position="187"/>
    </location>
</feature>
<proteinExistence type="inferred from homology"/>
<evidence type="ECO:0000256" key="2">
    <source>
        <dbReference type="ARBA" id="ARBA00007511"/>
    </source>
</evidence>
<comment type="subcellular location">
    <subcellularLocation>
        <location evidence="1">Membrane</location>
        <topology evidence="1">Multi-pass membrane protein</topology>
    </subcellularLocation>
</comment>